<dbReference type="Proteomes" id="UP001610432">
    <property type="component" value="Unassembled WGS sequence"/>
</dbReference>
<reference evidence="4 5" key="1">
    <citation type="submission" date="2024-07" db="EMBL/GenBank/DDBJ databases">
        <title>Section-level genome sequencing and comparative genomics of Aspergillus sections Usti and Cavernicolus.</title>
        <authorList>
            <consortium name="Lawrence Berkeley National Laboratory"/>
            <person name="Nybo J.L."/>
            <person name="Vesth T.C."/>
            <person name="Theobald S."/>
            <person name="Frisvad J.C."/>
            <person name="Larsen T.O."/>
            <person name="Kjaerboelling I."/>
            <person name="Rothschild-Mancinelli K."/>
            <person name="Lyhne E.K."/>
            <person name="Kogle M.E."/>
            <person name="Barry K."/>
            <person name="Clum A."/>
            <person name="Na H."/>
            <person name="Ledsgaard L."/>
            <person name="Lin J."/>
            <person name="Lipzen A."/>
            <person name="Kuo A."/>
            <person name="Riley R."/>
            <person name="Mondo S."/>
            <person name="Labutti K."/>
            <person name="Haridas S."/>
            <person name="Pangalinan J."/>
            <person name="Salamov A.A."/>
            <person name="Simmons B.A."/>
            <person name="Magnuson J.K."/>
            <person name="Chen J."/>
            <person name="Drula E."/>
            <person name="Henrissat B."/>
            <person name="Wiebenga A."/>
            <person name="Lubbers R.J."/>
            <person name="Gomes A.C."/>
            <person name="Macurrencykelacurrency M.R."/>
            <person name="Stajich J."/>
            <person name="Grigoriev I.V."/>
            <person name="Mortensen U.H."/>
            <person name="De Vries R.P."/>
            <person name="Baker S.E."/>
            <person name="Andersen M.R."/>
        </authorList>
    </citation>
    <scope>NUCLEOTIDE SEQUENCE [LARGE SCALE GENOMIC DNA]</scope>
    <source>
        <strain evidence="4 5">CBS 449.75</strain>
    </source>
</reference>
<evidence type="ECO:0000259" key="3">
    <source>
        <dbReference type="Pfam" id="PF04082"/>
    </source>
</evidence>
<dbReference type="InterPro" id="IPR050987">
    <property type="entry name" value="AtrR-like"/>
</dbReference>
<feature type="region of interest" description="Disordered" evidence="2">
    <location>
        <begin position="15"/>
        <end position="42"/>
    </location>
</feature>
<evidence type="ECO:0000256" key="1">
    <source>
        <dbReference type="ARBA" id="ARBA00023242"/>
    </source>
</evidence>
<keyword evidence="5" id="KW-1185">Reference proteome</keyword>
<dbReference type="PANTHER" id="PTHR46910:SF18">
    <property type="entry name" value="ZN(II)2CYS6 TRANSCRIPTION FACTOR (EUROFUNG)"/>
    <property type="match status" value="1"/>
</dbReference>
<organism evidence="4 5">
    <name type="scientific">Aspergillus lucknowensis</name>
    <dbReference type="NCBI Taxonomy" id="176173"/>
    <lineage>
        <taxon>Eukaryota</taxon>
        <taxon>Fungi</taxon>
        <taxon>Dikarya</taxon>
        <taxon>Ascomycota</taxon>
        <taxon>Pezizomycotina</taxon>
        <taxon>Eurotiomycetes</taxon>
        <taxon>Eurotiomycetidae</taxon>
        <taxon>Eurotiales</taxon>
        <taxon>Aspergillaceae</taxon>
        <taxon>Aspergillus</taxon>
        <taxon>Aspergillus subgen. Nidulantes</taxon>
    </lineage>
</organism>
<dbReference type="PANTHER" id="PTHR46910">
    <property type="entry name" value="TRANSCRIPTION FACTOR PDR1"/>
    <property type="match status" value="1"/>
</dbReference>
<comment type="caution">
    <text evidence="4">The sequence shown here is derived from an EMBL/GenBank/DDBJ whole genome shotgun (WGS) entry which is preliminary data.</text>
</comment>
<accession>A0ABR4LTQ8</accession>
<dbReference type="Pfam" id="PF04082">
    <property type="entry name" value="Fungal_trans"/>
    <property type="match status" value="1"/>
</dbReference>
<dbReference type="InterPro" id="IPR007219">
    <property type="entry name" value="XnlR_reg_dom"/>
</dbReference>
<evidence type="ECO:0000313" key="4">
    <source>
        <dbReference type="EMBL" id="KAL2867509.1"/>
    </source>
</evidence>
<name>A0ABR4LTQ8_9EURO</name>
<dbReference type="RefSeq" id="XP_070886488.1">
    <property type="nucleotide sequence ID" value="XM_071032888.1"/>
</dbReference>
<sequence>MAQPPCLTCVEHGQECTRNRQPKKRGTKSRGEKEKKKTTLSAGEKALGDCPLSLTRTLGEPLFASLVGGQASASALANRRVITLLLDVYLDSIHPNLPLFCERELWVGWRDGSFPRDGSDFMSLMCLCALSAQHVGDGALFNDDIEVPERTDVREAYLAEAIRLVPSDFENANLNLVRSYTFLALLGAQTGNNAMLHKYLGLCHGISAHLNLQDESRWPATISVCEAEVRRRLWWSIYRLEVHTACVLGSIVRTSETRCAVGYPTGTHHPAFIPGRNGQFEDWFAGWNTTTDLYRVLEHAISDLRAKHSPSNSILGRMGCPDPGTIMKRLAEIQERLLPQFVTPASRSDDSGRNRCGFHAPNIICTIHLARLLSCISGDESPILACGVAHNLVDSIMAIPLEYIRATGSPLIQQLAGVGHILTGLGKKHQLLPALYAEIAQIVKGIVDLLDRLATQNMIASTAQDRLVNLLAELDEKYRAATEDATGDTLHDRQVMNWLQHMEEPTLGQAVFPNELLTDFTWLYPVYP</sequence>
<protein>
    <recommendedName>
        <fullName evidence="3">Xylanolytic transcriptional activator regulatory domain-containing protein</fullName>
    </recommendedName>
</protein>
<dbReference type="CDD" id="cd12148">
    <property type="entry name" value="fungal_TF_MHR"/>
    <property type="match status" value="1"/>
</dbReference>
<evidence type="ECO:0000256" key="2">
    <source>
        <dbReference type="SAM" id="MobiDB-lite"/>
    </source>
</evidence>
<gene>
    <name evidence="4" type="ORF">BJX67DRAFT_380862</name>
</gene>
<evidence type="ECO:0000313" key="5">
    <source>
        <dbReference type="Proteomes" id="UP001610432"/>
    </source>
</evidence>
<keyword evidence="1" id="KW-0539">Nucleus</keyword>
<dbReference type="EMBL" id="JBFXLQ010000018">
    <property type="protein sequence ID" value="KAL2867509.1"/>
    <property type="molecule type" value="Genomic_DNA"/>
</dbReference>
<dbReference type="GeneID" id="98147960"/>
<feature type="domain" description="Xylanolytic transcriptional activator regulatory" evidence="3">
    <location>
        <begin position="138"/>
        <end position="258"/>
    </location>
</feature>
<proteinExistence type="predicted"/>